<organism evidence="1 2">
    <name type="scientific">Pelobates cultripes</name>
    <name type="common">Western spadefoot toad</name>
    <dbReference type="NCBI Taxonomy" id="61616"/>
    <lineage>
        <taxon>Eukaryota</taxon>
        <taxon>Metazoa</taxon>
        <taxon>Chordata</taxon>
        <taxon>Craniata</taxon>
        <taxon>Vertebrata</taxon>
        <taxon>Euteleostomi</taxon>
        <taxon>Amphibia</taxon>
        <taxon>Batrachia</taxon>
        <taxon>Anura</taxon>
        <taxon>Pelobatoidea</taxon>
        <taxon>Pelobatidae</taxon>
        <taxon>Pelobates</taxon>
    </lineage>
</organism>
<accession>A0AAD1SB57</accession>
<protein>
    <submittedName>
        <fullName evidence="1">Uncharacterized protein</fullName>
    </submittedName>
</protein>
<evidence type="ECO:0000313" key="2">
    <source>
        <dbReference type="Proteomes" id="UP001295444"/>
    </source>
</evidence>
<dbReference type="AlphaFoldDB" id="A0AAD1SB57"/>
<dbReference type="EMBL" id="OW240916">
    <property type="protein sequence ID" value="CAH2296427.1"/>
    <property type="molecule type" value="Genomic_DNA"/>
</dbReference>
<dbReference type="Proteomes" id="UP001295444">
    <property type="component" value="Chromosome 05"/>
</dbReference>
<sequence>MIGSNEPGATGAYHPAPLTVLTLNCRGLNIPERRTHMLLEMRKRHISIALLQETHFRKDAAPKLQNKYYPINHFCDHPTTRRASVATLIAGDLEFQLLDRLWDDQGRFLFLKGTIAGMLYTLANIYTPNKRQAQFLRVTLDKLKGFSEGTLILGGTSTHP</sequence>
<gene>
    <name evidence="1" type="ORF">PECUL_23A032151</name>
</gene>
<name>A0AAD1SB57_PELCU</name>
<proteinExistence type="predicted"/>
<evidence type="ECO:0000313" key="1">
    <source>
        <dbReference type="EMBL" id="CAH2296427.1"/>
    </source>
</evidence>
<keyword evidence="2" id="KW-1185">Reference proteome</keyword>
<reference evidence="1" key="1">
    <citation type="submission" date="2022-03" db="EMBL/GenBank/DDBJ databases">
        <authorList>
            <person name="Alioto T."/>
            <person name="Alioto T."/>
            <person name="Gomez Garrido J."/>
        </authorList>
    </citation>
    <scope>NUCLEOTIDE SEQUENCE</scope>
</reference>
<dbReference type="SUPFAM" id="SSF56219">
    <property type="entry name" value="DNase I-like"/>
    <property type="match status" value="1"/>
</dbReference>
<dbReference type="InterPro" id="IPR036691">
    <property type="entry name" value="Endo/exonu/phosph_ase_sf"/>
</dbReference>
<dbReference type="Gene3D" id="3.60.10.10">
    <property type="entry name" value="Endonuclease/exonuclease/phosphatase"/>
    <property type="match status" value="1"/>
</dbReference>